<evidence type="ECO:0000313" key="10">
    <source>
        <dbReference type="Proteomes" id="UP000265903"/>
    </source>
</evidence>
<gene>
    <name evidence="9" type="ORF">DOQ08_00683</name>
</gene>
<comment type="subcellular location">
    <subcellularLocation>
        <location evidence="1">Cell outer membrane</location>
        <topology evidence="1">Multi-pass membrane protein</topology>
    </subcellularLocation>
</comment>
<evidence type="ECO:0000256" key="1">
    <source>
        <dbReference type="ARBA" id="ARBA00004571"/>
    </source>
</evidence>
<keyword evidence="6" id="KW-0472">Membrane</keyword>
<dbReference type="PANTHER" id="PTHR35093">
    <property type="entry name" value="OUTER MEMBRANE PROTEIN NMB0088-RELATED"/>
    <property type="match status" value="1"/>
</dbReference>
<keyword evidence="10" id="KW-1185">Reference proteome</keyword>
<dbReference type="OrthoDB" id="19849at2"/>
<keyword evidence="5 8" id="KW-0732">Signal</keyword>
<dbReference type="RefSeq" id="WP_114333477.1">
    <property type="nucleotide sequence ID" value="NZ_QMDL01000001.1"/>
</dbReference>
<sequence>MGQPSYKQHVLAALMATGLSCGAQAQMTQNLTIHPKALALGNAVTADPPGIMSIHYNPAGLTKLDDRQLEVNILSIYLDIDADFIADEEYEIFGIKGLETDPLTGKQRDPVANSHSHTNNVALYVPGYGVLRLPPGPAVAPSAGISIKSPGSKLTFANAFFMPMAAGFYRDKEDPGRYQPQATALQRTTYLSPSVGYEINDEWSVGAGIHLSHFGLAADQYMRAPNMLLGVAEVLQDAFNCESGDEPLQPWLALCGGNIGPFDDIGALSLNMQESVSPTYALGVMWEPTDWFRWGASYTSEANMNLKGQFEIQYTDDWAGFWQGLNDSVLGAITSAILSLPSGAPREAGNVSMDLVYPQHFQTGISVDVHPKLTLNADIGWTDFAQWDAFNLRFDRDLEFLNAARILSPDNATPNTLKLPLGFKSQWNWAFGMEFHASSRLDLRAGVEIRDSVIPDDQRSIMAPFGGANLYSIGMGYRWDKDTEIDMNLSYLQSIETIPADSSCNVNCDNITNIIYNPYAGLDIKTSLRVVMAGLSFRTKF</sequence>
<dbReference type="SUPFAM" id="SSF56935">
    <property type="entry name" value="Porins"/>
    <property type="match status" value="1"/>
</dbReference>
<evidence type="ECO:0000256" key="6">
    <source>
        <dbReference type="ARBA" id="ARBA00023136"/>
    </source>
</evidence>
<comment type="caution">
    <text evidence="9">The sequence shown here is derived from an EMBL/GenBank/DDBJ whole genome shotgun (WGS) entry which is preliminary data.</text>
</comment>
<proteinExistence type="inferred from homology"/>
<evidence type="ECO:0000256" key="2">
    <source>
        <dbReference type="ARBA" id="ARBA00008163"/>
    </source>
</evidence>
<dbReference type="InterPro" id="IPR005017">
    <property type="entry name" value="OMPP1/FadL/TodX"/>
</dbReference>
<dbReference type="GO" id="GO:0009279">
    <property type="term" value="C:cell outer membrane"/>
    <property type="evidence" value="ECO:0007669"/>
    <property type="project" value="UniProtKB-SubCell"/>
</dbReference>
<evidence type="ECO:0000256" key="4">
    <source>
        <dbReference type="ARBA" id="ARBA00022692"/>
    </source>
</evidence>
<organism evidence="9 10">
    <name type="scientific">Marinobacter litoralis</name>
    <dbReference type="NCBI Taxonomy" id="187981"/>
    <lineage>
        <taxon>Bacteria</taxon>
        <taxon>Pseudomonadati</taxon>
        <taxon>Pseudomonadota</taxon>
        <taxon>Gammaproteobacteria</taxon>
        <taxon>Pseudomonadales</taxon>
        <taxon>Marinobacteraceae</taxon>
        <taxon>Marinobacter</taxon>
    </lineage>
</organism>
<feature type="signal peptide" evidence="8">
    <location>
        <begin position="1"/>
        <end position="25"/>
    </location>
</feature>
<evidence type="ECO:0000256" key="8">
    <source>
        <dbReference type="SAM" id="SignalP"/>
    </source>
</evidence>
<dbReference type="Gene3D" id="2.40.160.60">
    <property type="entry name" value="Outer membrane protein transport protein (OMPP1/FadL/TodX)"/>
    <property type="match status" value="1"/>
</dbReference>
<keyword evidence="7" id="KW-0998">Cell outer membrane</keyword>
<evidence type="ECO:0000256" key="5">
    <source>
        <dbReference type="ARBA" id="ARBA00022729"/>
    </source>
</evidence>
<dbReference type="EMBL" id="QMDL01000001">
    <property type="protein sequence ID" value="RMJ06001.1"/>
    <property type="molecule type" value="Genomic_DNA"/>
</dbReference>
<evidence type="ECO:0000313" key="9">
    <source>
        <dbReference type="EMBL" id="RMJ06001.1"/>
    </source>
</evidence>
<evidence type="ECO:0000256" key="3">
    <source>
        <dbReference type="ARBA" id="ARBA00022452"/>
    </source>
</evidence>
<keyword evidence="3" id="KW-1134">Transmembrane beta strand</keyword>
<dbReference type="AlphaFoldDB" id="A0A3M2RLA6"/>
<name>A0A3M2RLA6_9GAMM</name>
<reference evidence="9 10" key="1">
    <citation type="submission" date="2018-08" db="EMBL/GenBank/DDBJ databases">
        <title>Whole Genome Sequence of the Moderate Halophilic Marine Bacterium Marinobacter litoralis Sw-45.</title>
        <authorList>
            <person name="Musa H."/>
        </authorList>
    </citation>
    <scope>NUCLEOTIDE SEQUENCE [LARGE SCALE GENOMIC DNA]</scope>
    <source>
        <strain evidence="9 10">Sw-45</strain>
    </source>
</reference>
<protein>
    <submittedName>
        <fullName evidence="9">Putative outer membrane protein</fullName>
    </submittedName>
</protein>
<dbReference type="Proteomes" id="UP000265903">
    <property type="component" value="Unassembled WGS sequence"/>
</dbReference>
<dbReference type="Pfam" id="PF03349">
    <property type="entry name" value="Toluene_X"/>
    <property type="match status" value="1"/>
</dbReference>
<dbReference type="PROSITE" id="PS51257">
    <property type="entry name" value="PROKAR_LIPOPROTEIN"/>
    <property type="match status" value="1"/>
</dbReference>
<dbReference type="GO" id="GO:0015483">
    <property type="term" value="F:long-chain fatty acid transporting porin activity"/>
    <property type="evidence" value="ECO:0007669"/>
    <property type="project" value="TreeGrafter"/>
</dbReference>
<feature type="chain" id="PRO_5017979038" evidence="8">
    <location>
        <begin position="26"/>
        <end position="541"/>
    </location>
</feature>
<keyword evidence="4" id="KW-0812">Transmembrane</keyword>
<accession>A0A3M2RLA6</accession>
<dbReference type="PANTHER" id="PTHR35093:SF8">
    <property type="entry name" value="OUTER MEMBRANE PROTEIN NMB0088-RELATED"/>
    <property type="match status" value="1"/>
</dbReference>
<evidence type="ECO:0000256" key="7">
    <source>
        <dbReference type="ARBA" id="ARBA00023237"/>
    </source>
</evidence>
<comment type="similarity">
    <text evidence="2">Belongs to the OmpP1/FadL family.</text>
</comment>